<dbReference type="InterPro" id="IPR001123">
    <property type="entry name" value="LeuE-type"/>
</dbReference>
<evidence type="ECO:0000313" key="9">
    <source>
        <dbReference type="Proteomes" id="UP001500320"/>
    </source>
</evidence>
<comment type="caution">
    <text evidence="8">The sequence shown here is derived from an EMBL/GenBank/DDBJ whole genome shotgun (WGS) entry which is preliminary data.</text>
</comment>
<sequence length="228" mass="23889">MFFGVTDIWTYVAGAFLIILLPGPNSLYVLTTAARRGIRQGYRGAAGVFVGDSVLMILSAAGAASVLKAHPLLFNAVKYAGAAYLAWMGLQMLRGAWRSRRAARADGAAAAAAGSPEGVVSAAGSTAEADPFRRALVVSLLNPKAILFFISFFIQFVDPAYPAPALSFLVLGAIVQVFSMLYLSTLIFGGTYLAAQFRRRRRLAAALTAAAGTLFVGFGARLATASLG</sequence>
<feature type="transmembrane region" description="Helical" evidence="7">
    <location>
        <begin position="135"/>
        <end position="156"/>
    </location>
</feature>
<evidence type="ECO:0000256" key="4">
    <source>
        <dbReference type="ARBA" id="ARBA00022692"/>
    </source>
</evidence>
<dbReference type="PANTHER" id="PTHR30086:SF15">
    <property type="entry name" value="LEUCINE EFFLUX PROTEIN"/>
    <property type="match status" value="1"/>
</dbReference>
<reference evidence="9" key="1">
    <citation type="journal article" date="2019" name="Int. J. Syst. Evol. Microbiol.">
        <title>The Global Catalogue of Microorganisms (GCM) 10K type strain sequencing project: providing services to taxonomists for standard genome sequencing and annotation.</title>
        <authorList>
            <consortium name="The Broad Institute Genomics Platform"/>
            <consortium name="The Broad Institute Genome Sequencing Center for Infectious Disease"/>
            <person name="Wu L."/>
            <person name="Ma J."/>
        </authorList>
    </citation>
    <scope>NUCLEOTIDE SEQUENCE [LARGE SCALE GENOMIC DNA]</scope>
    <source>
        <strain evidence="9">JCM 9373</strain>
    </source>
</reference>
<feature type="transmembrane region" description="Helical" evidence="7">
    <location>
        <begin position="72"/>
        <end position="90"/>
    </location>
</feature>
<evidence type="ECO:0000256" key="7">
    <source>
        <dbReference type="SAM" id="Phobius"/>
    </source>
</evidence>
<dbReference type="PANTHER" id="PTHR30086">
    <property type="entry name" value="ARGININE EXPORTER PROTEIN ARGO"/>
    <property type="match status" value="1"/>
</dbReference>
<name>A0ABP6MHW2_9ACTN</name>
<evidence type="ECO:0000313" key="8">
    <source>
        <dbReference type="EMBL" id="GAA3114738.1"/>
    </source>
</evidence>
<evidence type="ECO:0000256" key="6">
    <source>
        <dbReference type="ARBA" id="ARBA00023136"/>
    </source>
</evidence>
<feature type="transmembrane region" description="Helical" evidence="7">
    <location>
        <begin position="42"/>
        <end position="66"/>
    </location>
</feature>
<comment type="subcellular location">
    <subcellularLocation>
        <location evidence="1">Cell membrane</location>
        <topology evidence="1">Multi-pass membrane protein</topology>
    </subcellularLocation>
</comment>
<keyword evidence="4 7" id="KW-0812">Transmembrane</keyword>
<gene>
    <name evidence="8" type="primary">leuE</name>
    <name evidence="8" type="ORF">GCM10010466_02200</name>
</gene>
<dbReference type="Pfam" id="PF01810">
    <property type="entry name" value="LysE"/>
    <property type="match status" value="1"/>
</dbReference>
<keyword evidence="6 7" id="KW-0472">Membrane</keyword>
<feature type="transmembrane region" description="Helical" evidence="7">
    <location>
        <begin position="12"/>
        <end position="30"/>
    </location>
</feature>
<dbReference type="Proteomes" id="UP001500320">
    <property type="component" value="Unassembled WGS sequence"/>
</dbReference>
<accession>A0ABP6MHW2</accession>
<proteinExistence type="inferred from homology"/>
<evidence type="ECO:0000256" key="2">
    <source>
        <dbReference type="ARBA" id="ARBA00007928"/>
    </source>
</evidence>
<feature type="transmembrane region" description="Helical" evidence="7">
    <location>
        <begin position="203"/>
        <end position="223"/>
    </location>
</feature>
<organism evidence="8 9">
    <name type="scientific">Planomonospora alba</name>
    <dbReference type="NCBI Taxonomy" id="161354"/>
    <lineage>
        <taxon>Bacteria</taxon>
        <taxon>Bacillati</taxon>
        <taxon>Actinomycetota</taxon>
        <taxon>Actinomycetes</taxon>
        <taxon>Streptosporangiales</taxon>
        <taxon>Streptosporangiaceae</taxon>
        <taxon>Planomonospora</taxon>
    </lineage>
</organism>
<feature type="transmembrane region" description="Helical" evidence="7">
    <location>
        <begin position="168"/>
        <end position="191"/>
    </location>
</feature>
<dbReference type="PIRSF" id="PIRSF006324">
    <property type="entry name" value="LeuE"/>
    <property type="match status" value="1"/>
</dbReference>
<evidence type="ECO:0000256" key="5">
    <source>
        <dbReference type="ARBA" id="ARBA00022989"/>
    </source>
</evidence>
<evidence type="ECO:0000256" key="1">
    <source>
        <dbReference type="ARBA" id="ARBA00004651"/>
    </source>
</evidence>
<comment type="similarity">
    <text evidence="2">Belongs to the Rht family.</text>
</comment>
<dbReference type="NCBIfam" id="NF008201">
    <property type="entry name" value="PRK10958.1"/>
    <property type="match status" value="1"/>
</dbReference>
<keyword evidence="9" id="KW-1185">Reference proteome</keyword>
<evidence type="ECO:0000256" key="3">
    <source>
        <dbReference type="ARBA" id="ARBA00022475"/>
    </source>
</evidence>
<keyword evidence="5 7" id="KW-1133">Transmembrane helix</keyword>
<dbReference type="RefSeq" id="WP_344854848.1">
    <property type="nucleotide sequence ID" value="NZ_BAAAUT010000002.1"/>
</dbReference>
<protein>
    <submittedName>
        <fullName evidence="8">Leucine efflux protein LeuE</fullName>
    </submittedName>
</protein>
<keyword evidence="3" id="KW-1003">Cell membrane</keyword>
<dbReference type="EMBL" id="BAAAUT010000002">
    <property type="protein sequence ID" value="GAA3114738.1"/>
    <property type="molecule type" value="Genomic_DNA"/>
</dbReference>